<evidence type="ECO:0000259" key="3">
    <source>
        <dbReference type="PROSITE" id="PS50090"/>
    </source>
</evidence>
<dbReference type="PROSITE" id="PS50090">
    <property type="entry name" value="MYB_LIKE"/>
    <property type="match status" value="1"/>
</dbReference>
<dbReference type="PANTHER" id="PTHR43999">
    <property type="entry name" value="DNAJ HOMOLOG SUBFAMILY C MEMBER 2"/>
    <property type="match status" value="1"/>
</dbReference>
<dbReference type="Proteomes" id="UP001345219">
    <property type="component" value="Chromosome 1"/>
</dbReference>
<keyword evidence="2" id="KW-1133">Transmembrane helix</keyword>
<reference evidence="4 5" key="1">
    <citation type="journal article" date="2023" name="Hortic Res">
        <title>Pangenome of water caltrop reveals structural variations and asymmetric subgenome divergence after allopolyploidization.</title>
        <authorList>
            <person name="Zhang X."/>
            <person name="Chen Y."/>
            <person name="Wang L."/>
            <person name="Yuan Y."/>
            <person name="Fang M."/>
            <person name="Shi L."/>
            <person name="Lu R."/>
            <person name="Comes H.P."/>
            <person name="Ma Y."/>
            <person name="Chen Y."/>
            <person name="Huang G."/>
            <person name="Zhou Y."/>
            <person name="Zheng Z."/>
            <person name="Qiu Y."/>
        </authorList>
    </citation>
    <scope>NUCLEOTIDE SEQUENCE [LARGE SCALE GENOMIC DNA]</scope>
    <source>
        <tissue evidence="4">Roots</tissue>
    </source>
</reference>
<dbReference type="InterPro" id="IPR001005">
    <property type="entry name" value="SANT/Myb"/>
</dbReference>
<dbReference type="CDD" id="cd00167">
    <property type="entry name" value="SANT"/>
    <property type="match status" value="1"/>
</dbReference>
<organism evidence="4 5">
    <name type="scientific">Trapa incisa</name>
    <dbReference type="NCBI Taxonomy" id="236973"/>
    <lineage>
        <taxon>Eukaryota</taxon>
        <taxon>Viridiplantae</taxon>
        <taxon>Streptophyta</taxon>
        <taxon>Embryophyta</taxon>
        <taxon>Tracheophyta</taxon>
        <taxon>Spermatophyta</taxon>
        <taxon>Magnoliopsida</taxon>
        <taxon>eudicotyledons</taxon>
        <taxon>Gunneridae</taxon>
        <taxon>Pentapetalae</taxon>
        <taxon>rosids</taxon>
        <taxon>malvids</taxon>
        <taxon>Myrtales</taxon>
        <taxon>Lythraceae</taxon>
        <taxon>Trapa</taxon>
    </lineage>
</organism>
<evidence type="ECO:0000256" key="2">
    <source>
        <dbReference type="SAM" id="Phobius"/>
    </source>
</evidence>
<proteinExistence type="predicted"/>
<accession>A0AAN7JGV2</accession>
<dbReference type="FunFam" id="1.10.10.60:FF:000416">
    <property type="entry name" value="Myb family transcription factor"/>
    <property type="match status" value="1"/>
</dbReference>
<comment type="caution">
    <text evidence="4">The sequence shown here is derived from an EMBL/GenBank/DDBJ whole genome shotgun (WGS) entry which is preliminary data.</text>
</comment>
<dbReference type="Pfam" id="PF23082">
    <property type="entry name" value="Myb_DNA-binding_2"/>
    <property type="match status" value="1"/>
</dbReference>
<dbReference type="SMART" id="SM00717">
    <property type="entry name" value="SANT"/>
    <property type="match status" value="2"/>
</dbReference>
<protein>
    <recommendedName>
        <fullName evidence="3">Myb-like domain-containing protein</fullName>
    </recommendedName>
</protein>
<dbReference type="InterPro" id="IPR009057">
    <property type="entry name" value="Homeodomain-like_sf"/>
</dbReference>
<gene>
    <name evidence="4" type="ORF">SAY87_000029</name>
</gene>
<keyword evidence="5" id="KW-1185">Reference proteome</keyword>
<keyword evidence="2" id="KW-0472">Membrane</keyword>
<dbReference type="Gene3D" id="1.10.10.60">
    <property type="entry name" value="Homeodomain-like"/>
    <property type="match status" value="2"/>
</dbReference>
<dbReference type="PANTHER" id="PTHR43999:SF3">
    <property type="entry name" value="TRANSCRIPTION FACTOR MAMYB"/>
    <property type="match status" value="1"/>
</dbReference>
<dbReference type="InterPro" id="IPR044634">
    <property type="entry name" value="Zuotin/DnaJC2"/>
</dbReference>
<keyword evidence="2" id="KW-0812">Transmembrane</keyword>
<dbReference type="AlphaFoldDB" id="A0AAN7JGV2"/>
<dbReference type="EMBL" id="JAXIOK010000023">
    <property type="protein sequence ID" value="KAK4742028.1"/>
    <property type="molecule type" value="Genomic_DNA"/>
</dbReference>
<evidence type="ECO:0000313" key="4">
    <source>
        <dbReference type="EMBL" id="KAK4742028.1"/>
    </source>
</evidence>
<dbReference type="GO" id="GO:0043022">
    <property type="term" value="F:ribosome binding"/>
    <property type="evidence" value="ECO:0007669"/>
    <property type="project" value="InterPro"/>
</dbReference>
<sequence length="308" mass="34582">MEFFDEDARPRFLFQSRTLNPPPVCSPQCVDRLNKPFLFATTSISALFISLALFYLQSEPFKSLLLWAALSLLVGPFAPSSLTGGDIRVGQGPVVQFPERLPEPETEGRKKPYVKRPKAAPVDEGILNSVSAKESEKSDDKIAAQTKSDARNVINQEEQKDWSENDIDILRKQLVKHPAGKPRRWEIIAEAFNGRHRVDGVIKKAKELADKKMNDKDSYAQFLKNRKPLDKRIDGTEDAANDSEVKQESEWSSGDDLALLNALKAFPKDVPMRWEKVAAAVPGKTKAACMKRVTELKRDFRSSKAAKE</sequence>
<feature type="transmembrane region" description="Helical" evidence="2">
    <location>
        <begin position="63"/>
        <end position="82"/>
    </location>
</feature>
<evidence type="ECO:0000313" key="5">
    <source>
        <dbReference type="Proteomes" id="UP001345219"/>
    </source>
</evidence>
<dbReference type="GO" id="GO:0006450">
    <property type="term" value="P:regulation of translational fidelity"/>
    <property type="evidence" value="ECO:0007669"/>
    <property type="project" value="InterPro"/>
</dbReference>
<name>A0AAN7JGV2_9MYRT</name>
<evidence type="ECO:0000256" key="1">
    <source>
        <dbReference type="SAM" id="MobiDB-lite"/>
    </source>
</evidence>
<dbReference type="GO" id="GO:0030544">
    <property type="term" value="F:Hsp70 protein binding"/>
    <property type="evidence" value="ECO:0007669"/>
    <property type="project" value="InterPro"/>
</dbReference>
<feature type="domain" description="Myb-like" evidence="3">
    <location>
        <begin position="243"/>
        <end position="297"/>
    </location>
</feature>
<dbReference type="GO" id="GO:0051083">
    <property type="term" value="P:'de novo' cotranslational protein folding"/>
    <property type="evidence" value="ECO:0007669"/>
    <property type="project" value="InterPro"/>
</dbReference>
<feature type="region of interest" description="Disordered" evidence="1">
    <location>
        <begin position="230"/>
        <end position="250"/>
    </location>
</feature>
<dbReference type="SUPFAM" id="SSF46689">
    <property type="entry name" value="Homeodomain-like"/>
    <property type="match status" value="2"/>
</dbReference>
<dbReference type="GO" id="GO:0005829">
    <property type="term" value="C:cytosol"/>
    <property type="evidence" value="ECO:0007669"/>
    <property type="project" value="TreeGrafter"/>
</dbReference>
<feature type="transmembrane region" description="Helical" evidence="2">
    <location>
        <begin position="37"/>
        <end position="56"/>
    </location>
</feature>